<evidence type="ECO:0000313" key="3">
    <source>
        <dbReference type="Proteomes" id="UP001154282"/>
    </source>
</evidence>
<keyword evidence="1" id="KW-0812">Transmembrane</keyword>
<evidence type="ECO:0000313" key="2">
    <source>
        <dbReference type="EMBL" id="CAI0560202.1"/>
    </source>
</evidence>
<protein>
    <submittedName>
        <fullName evidence="2">Uncharacterized protein</fullName>
    </submittedName>
</protein>
<organism evidence="2 3">
    <name type="scientific">Linum tenue</name>
    <dbReference type="NCBI Taxonomy" id="586396"/>
    <lineage>
        <taxon>Eukaryota</taxon>
        <taxon>Viridiplantae</taxon>
        <taxon>Streptophyta</taxon>
        <taxon>Embryophyta</taxon>
        <taxon>Tracheophyta</taxon>
        <taxon>Spermatophyta</taxon>
        <taxon>Magnoliopsida</taxon>
        <taxon>eudicotyledons</taxon>
        <taxon>Gunneridae</taxon>
        <taxon>Pentapetalae</taxon>
        <taxon>rosids</taxon>
        <taxon>fabids</taxon>
        <taxon>Malpighiales</taxon>
        <taxon>Linaceae</taxon>
        <taxon>Linum</taxon>
    </lineage>
</organism>
<gene>
    <name evidence="2" type="ORF">LITE_LOCUS49586</name>
</gene>
<keyword evidence="3" id="KW-1185">Reference proteome</keyword>
<dbReference type="AlphaFoldDB" id="A0AAV0RV58"/>
<dbReference type="Proteomes" id="UP001154282">
    <property type="component" value="Unassembled WGS sequence"/>
</dbReference>
<accession>A0AAV0RV58</accession>
<feature type="transmembrane region" description="Helical" evidence="1">
    <location>
        <begin position="6"/>
        <end position="27"/>
    </location>
</feature>
<name>A0AAV0RV58_9ROSI</name>
<sequence length="95" mass="11526">MVQLYIVTILFVQILLWYNLNLLYFYVMVQLQHTNCFMIQPKLIHLMLWYIKAPILYNIVEVLLGWSPECSKRNRESRGWIVLPFFCSRICPTKR</sequence>
<dbReference type="EMBL" id="CAMGYJ010000011">
    <property type="protein sequence ID" value="CAI0560202.1"/>
    <property type="molecule type" value="Genomic_DNA"/>
</dbReference>
<proteinExistence type="predicted"/>
<reference evidence="2" key="1">
    <citation type="submission" date="2022-08" db="EMBL/GenBank/DDBJ databases">
        <authorList>
            <person name="Gutierrez-Valencia J."/>
        </authorList>
    </citation>
    <scope>NUCLEOTIDE SEQUENCE</scope>
</reference>
<evidence type="ECO:0000256" key="1">
    <source>
        <dbReference type="SAM" id="Phobius"/>
    </source>
</evidence>
<feature type="transmembrane region" description="Helical" evidence="1">
    <location>
        <begin position="47"/>
        <end position="66"/>
    </location>
</feature>
<comment type="caution">
    <text evidence="2">The sequence shown here is derived from an EMBL/GenBank/DDBJ whole genome shotgun (WGS) entry which is preliminary data.</text>
</comment>
<keyword evidence="1" id="KW-1133">Transmembrane helix</keyword>
<keyword evidence="1" id="KW-0472">Membrane</keyword>